<evidence type="ECO:0000313" key="2">
    <source>
        <dbReference type="EMBL" id="CAJ1963841.1"/>
    </source>
</evidence>
<dbReference type="EMBL" id="CAKOGP040002158">
    <property type="protein sequence ID" value="CAJ1963841.1"/>
    <property type="molecule type" value="Genomic_DNA"/>
</dbReference>
<keyword evidence="3" id="KW-1185">Reference proteome</keyword>
<gene>
    <name evidence="2" type="ORF">CYCCA115_LOCUS20352</name>
</gene>
<dbReference type="Proteomes" id="UP001295423">
    <property type="component" value="Unassembled WGS sequence"/>
</dbReference>
<dbReference type="SMART" id="SM00244">
    <property type="entry name" value="PHB"/>
    <property type="match status" value="1"/>
</dbReference>
<feature type="domain" description="Band 7" evidence="1">
    <location>
        <begin position="4"/>
        <end position="163"/>
    </location>
</feature>
<dbReference type="CDD" id="cd03407">
    <property type="entry name" value="SPFH_like_u4"/>
    <property type="match status" value="1"/>
</dbReference>
<dbReference type="InterPro" id="IPR001107">
    <property type="entry name" value="Band_7"/>
</dbReference>
<evidence type="ECO:0000259" key="1">
    <source>
        <dbReference type="SMART" id="SM00244"/>
    </source>
</evidence>
<dbReference type="PANTHER" id="PTHR43327">
    <property type="entry name" value="STOMATIN-LIKE PROTEIN 2, MITOCHONDRIAL"/>
    <property type="match status" value="1"/>
</dbReference>
<dbReference type="SUPFAM" id="SSF117892">
    <property type="entry name" value="Band 7/SPFH domain"/>
    <property type="match status" value="1"/>
</dbReference>
<name>A0AAD2G5Y6_9STRA</name>
<dbReference type="Pfam" id="PF01145">
    <property type="entry name" value="Band_7"/>
    <property type="match status" value="1"/>
</dbReference>
<comment type="caution">
    <text evidence="2">The sequence shown here is derived from an EMBL/GenBank/DDBJ whole genome shotgun (WGS) entry which is preliminary data.</text>
</comment>
<dbReference type="InterPro" id="IPR050710">
    <property type="entry name" value="Band7/mec-2_domain"/>
</dbReference>
<organism evidence="2 3">
    <name type="scientific">Cylindrotheca closterium</name>
    <dbReference type="NCBI Taxonomy" id="2856"/>
    <lineage>
        <taxon>Eukaryota</taxon>
        <taxon>Sar</taxon>
        <taxon>Stramenopiles</taxon>
        <taxon>Ochrophyta</taxon>
        <taxon>Bacillariophyta</taxon>
        <taxon>Bacillariophyceae</taxon>
        <taxon>Bacillariophycidae</taxon>
        <taxon>Bacillariales</taxon>
        <taxon>Bacillariaceae</taxon>
        <taxon>Cylindrotheca</taxon>
    </lineage>
</organism>
<sequence length="291" mass="32301">MCVPCFFTISTSEVGIVETWGKYSRSVQPGLGFVMCPMESLVGRLSFRVQQLDVRVETKTLDNVFLTAVVSVQYQVLRENILEAFYALTNPAQQITAHVYDVMRSQLPTLELDAVFEAKDDLAAAVKEALSQTMEKYGYQILNALITDLDPDQRVKNAMNEINSSKRLKYAVAERAEGDKILQVKSAEAEAEAKYLSGVGVAKQRKAIVDGLRSSIVDFHDNIDGTSTKEVMDLLLLTQYFDMVQGVGTAPHCRTTFVPTSRNMGDDMRNSLLQANAATKTGRYDDRVMSA</sequence>
<reference evidence="2" key="1">
    <citation type="submission" date="2023-08" db="EMBL/GenBank/DDBJ databases">
        <authorList>
            <person name="Audoor S."/>
            <person name="Bilcke G."/>
        </authorList>
    </citation>
    <scope>NUCLEOTIDE SEQUENCE</scope>
</reference>
<evidence type="ECO:0000313" key="3">
    <source>
        <dbReference type="Proteomes" id="UP001295423"/>
    </source>
</evidence>
<protein>
    <recommendedName>
        <fullName evidence="1">Band 7 domain-containing protein</fullName>
    </recommendedName>
</protein>
<dbReference type="InterPro" id="IPR036013">
    <property type="entry name" value="Band_7/SPFH_dom_sf"/>
</dbReference>
<dbReference type="AlphaFoldDB" id="A0AAD2G5Y6"/>
<dbReference type="PANTHER" id="PTHR43327:SF31">
    <property type="entry name" value="HYPERSENSITIVE-INDUCED RESPONSE PROTEIN 2"/>
    <property type="match status" value="1"/>
</dbReference>
<dbReference type="Gene3D" id="3.30.479.30">
    <property type="entry name" value="Band 7 domain"/>
    <property type="match status" value="1"/>
</dbReference>
<accession>A0AAD2G5Y6</accession>
<proteinExistence type="predicted"/>